<feature type="non-terminal residue" evidence="2">
    <location>
        <position position="1"/>
    </location>
</feature>
<organism evidence="2 3">
    <name type="scientific">Trifolium medium</name>
    <dbReference type="NCBI Taxonomy" id="97028"/>
    <lineage>
        <taxon>Eukaryota</taxon>
        <taxon>Viridiplantae</taxon>
        <taxon>Streptophyta</taxon>
        <taxon>Embryophyta</taxon>
        <taxon>Tracheophyta</taxon>
        <taxon>Spermatophyta</taxon>
        <taxon>Magnoliopsida</taxon>
        <taxon>eudicotyledons</taxon>
        <taxon>Gunneridae</taxon>
        <taxon>Pentapetalae</taxon>
        <taxon>rosids</taxon>
        <taxon>fabids</taxon>
        <taxon>Fabales</taxon>
        <taxon>Fabaceae</taxon>
        <taxon>Papilionoideae</taxon>
        <taxon>50 kb inversion clade</taxon>
        <taxon>NPAAA clade</taxon>
        <taxon>Hologalegina</taxon>
        <taxon>IRL clade</taxon>
        <taxon>Trifolieae</taxon>
        <taxon>Trifolium</taxon>
    </lineage>
</organism>
<comment type="caution">
    <text evidence="2">The sequence shown here is derived from an EMBL/GenBank/DDBJ whole genome shotgun (WGS) entry which is preliminary data.</text>
</comment>
<feature type="region of interest" description="Disordered" evidence="1">
    <location>
        <begin position="1"/>
        <end position="30"/>
    </location>
</feature>
<proteinExistence type="predicted"/>
<reference evidence="2 3" key="1">
    <citation type="journal article" date="2018" name="Front. Plant Sci.">
        <title>Red Clover (Trifolium pratense) and Zigzag Clover (T. medium) - A Picture of Genomic Similarities and Differences.</title>
        <authorList>
            <person name="Dluhosova J."/>
            <person name="Istvanek J."/>
            <person name="Nedelnik J."/>
            <person name="Repkova J."/>
        </authorList>
    </citation>
    <scope>NUCLEOTIDE SEQUENCE [LARGE SCALE GENOMIC DNA]</scope>
    <source>
        <strain evidence="3">cv. 10/8</strain>
        <tissue evidence="2">Leaf</tissue>
    </source>
</reference>
<dbReference type="AlphaFoldDB" id="A0A392TDN1"/>
<evidence type="ECO:0000256" key="1">
    <source>
        <dbReference type="SAM" id="MobiDB-lite"/>
    </source>
</evidence>
<feature type="compositionally biased region" description="Basic and acidic residues" evidence="1">
    <location>
        <begin position="21"/>
        <end position="30"/>
    </location>
</feature>
<dbReference type="Proteomes" id="UP000265520">
    <property type="component" value="Unassembled WGS sequence"/>
</dbReference>
<evidence type="ECO:0000313" key="3">
    <source>
        <dbReference type="Proteomes" id="UP000265520"/>
    </source>
</evidence>
<sequence length="30" mass="3206">DVLDVAGRGGGDMVARARQMSSEKGKHYVD</sequence>
<name>A0A392TDN1_9FABA</name>
<accession>A0A392TDN1</accession>
<protein>
    <submittedName>
        <fullName evidence="2">Uncharacterized protein</fullName>
    </submittedName>
</protein>
<keyword evidence="3" id="KW-1185">Reference proteome</keyword>
<evidence type="ECO:0000313" key="2">
    <source>
        <dbReference type="EMBL" id="MCI58045.1"/>
    </source>
</evidence>
<dbReference type="EMBL" id="LXQA010539369">
    <property type="protein sequence ID" value="MCI58045.1"/>
    <property type="molecule type" value="Genomic_DNA"/>
</dbReference>